<evidence type="ECO:0000259" key="1">
    <source>
        <dbReference type="Pfam" id="PF18922"/>
    </source>
</evidence>
<reference evidence="2" key="1">
    <citation type="journal article" date="2021" name="Genome Biol. Evol.">
        <title>Continental-Scale Gene Flow Prevents Allopatric Divergence of Pelagic Freshwater Bacteria.</title>
        <authorList>
            <person name="Hoetzinger M."/>
            <person name="Pitt A."/>
            <person name="Huemer A."/>
            <person name="Hahn M.W."/>
        </authorList>
    </citation>
    <scope>NUCLEOTIDE SEQUENCE</scope>
    <source>
        <strain evidence="2">AP-YLGG-20-G6</strain>
    </source>
</reference>
<accession>A0AAE3CI42</accession>
<evidence type="ECO:0000313" key="3">
    <source>
        <dbReference type="Proteomes" id="UP000762271"/>
    </source>
</evidence>
<protein>
    <recommendedName>
        <fullName evidence="1">DUF5672 domain-containing protein</fullName>
    </recommendedName>
</protein>
<comment type="caution">
    <text evidence="2">The sequence shown here is derived from an EMBL/GenBank/DDBJ whole genome shotgun (WGS) entry which is preliminary data.</text>
</comment>
<gene>
    <name evidence="2" type="ORF">G6693_07490</name>
</gene>
<evidence type="ECO:0000313" key="2">
    <source>
        <dbReference type="EMBL" id="MBT8591763.1"/>
    </source>
</evidence>
<dbReference type="Proteomes" id="UP000762271">
    <property type="component" value="Unassembled WGS sequence"/>
</dbReference>
<proteinExistence type="predicted"/>
<dbReference type="InterPro" id="IPR043729">
    <property type="entry name" value="DUF5672"/>
</dbReference>
<organism evidence="2 3">
    <name type="scientific">Polynucleobacter paneuropaeus</name>
    <dbReference type="NCBI Taxonomy" id="2527775"/>
    <lineage>
        <taxon>Bacteria</taxon>
        <taxon>Pseudomonadati</taxon>
        <taxon>Pseudomonadota</taxon>
        <taxon>Betaproteobacteria</taxon>
        <taxon>Burkholderiales</taxon>
        <taxon>Burkholderiaceae</taxon>
        <taxon>Polynucleobacter</taxon>
    </lineage>
</organism>
<dbReference type="AlphaFoldDB" id="A0AAE3CI42"/>
<dbReference type="Pfam" id="PF18922">
    <property type="entry name" value="DUF5672"/>
    <property type="match status" value="1"/>
</dbReference>
<sequence length="263" mass="30614">MLNLSSVTLICVETRDPKLAEWAIARCLQGVQFARVILFTDLERIDTRQPGIEYVQAPVIKNTKDYSFFLLHGIEPYVQTSHALVIQWDSFITHPDLWREEFLEYDYIGPVWPHHPQTPVGNGGFSLRSKRLLQAIKLPGFVPKHPEDYCIVADNQAFLKGYGIQIAPKEIAEQFAVERTRWHEAFGFHGFFNFGRVLNDRELREFLKLLPEGALSGLDTFDLIAQLRDQRRIAIAKEIARKVKFRCKMRKRFIKLKFWLLLG</sequence>
<dbReference type="EMBL" id="JAANGI010000001">
    <property type="protein sequence ID" value="MBT8591763.1"/>
    <property type="molecule type" value="Genomic_DNA"/>
</dbReference>
<name>A0AAE3CI42_9BURK</name>
<feature type="domain" description="DUF5672" evidence="1">
    <location>
        <begin position="52"/>
        <end position="188"/>
    </location>
</feature>